<gene>
    <name evidence="2" type="ORF">FB45DRAFT_26875</name>
</gene>
<keyword evidence="3" id="KW-1185">Reference proteome</keyword>
<reference evidence="2" key="1">
    <citation type="submission" date="2023-03" db="EMBL/GenBank/DDBJ databases">
        <title>Massive genome expansion in bonnet fungi (Mycena s.s.) driven by repeated elements and novel gene families across ecological guilds.</title>
        <authorList>
            <consortium name="Lawrence Berkeley National Laboratory"/>
            <person name="Harder C.B."/>
            <person name="Miyauchi S."/>
            <person name="Viragh M."/>
            <person name="Kuo A."/>
            <person name="Thoen E."/>
            <person name="Andreopoulos B."/>
            <person name="Lu D."/>
            <person name="Skrede I."/>
            <person name="Drula E."/>
            <person name="Henrissat B."/>
            <person name="Morin E."/>
            <person name="Kohler A."/>
            <person name="Barry K."/>
            <person name="LaButti K."/>
            <person name="Morin E."/>
            <person name="Salamov A."/>
            <person name="Lipzen A."/>
            <person name="Mereny Z."/>
            <person name="Hegedus B."/>
            <person name="Baldrian P."/>
            <person name="Stursova M."/>
            <person name="Weitz H."/>
            <person name="Taylor A."/>
            <person name="Grigoriev I.V."/>
            <person name="Nagy L.G."/>
            <person name="Martin F."/>
            <person name="Kauserud H."/>
        </authorList>
    </citation>
    <scope>NUCLEOTIDE SEQUENCE</scope>
    <source>
        <strain evidence="2">9284</strain>
    </source>
</reference>
<evidence type="ECO:0000313" key="2">
    <source>
        <dbReference type="EMBL" id="KAJ7650844.1"/>
    </source>
</evidence>
<organism evidence="2 3">
    <name type="scientific">Roridomyces roridus</name>
    <dbReference type="NCBI Taxonomy" id="1738132"/>
    <lineage>
        <taxon>Eukaryota</taxon>
        <taxon>Fungi</taxon>
        <taxon>Dikarya</taxon>
        <taxon>Basidiomycota</taxon>
        <taxon>Agaricomycotina</taxon>
        <taxon>Agaricomycetes</taxon>
        <taxon>Agaricomycetidae</taxon>
        <taxon>Agaricales</taxon>
        <taxon>Marasmiineae</taxon>
        <taxon>Mycenaceae</taxon>
        <taxon>Roridomyces</taxon>
    </lineage>
</organism>
<sequence length="208" mass="22302">MTRLLSRPPVGHHRRGGIRPTAPVAHRTTALAIGCTPATDPSSSSAQRQHLSPSSETKAAHLHPAAGARTSSPLLIPSSASSCRTPKSHIYAHRRTPSPSAVVLTPREPASHFAISPITTISAAAGTGSPRTRVKRQGVPQFTDAVQAALRDVIAKDKDGQEERLLREVLNGRMMGGRGKGIYQRVRMMPRSGSRKTQGDADWMVTLF</sequence>
<feature type="compositionally biased region" description="Low complexity" evidence="1">
    <location>
        <begin position="71"/>
        <end position="82"/>
    </location>
</feature>
<proteinExistence type="predicted"/>
<dbReference type="Proteomes" id="UP001221142">
    <property type="component" value="Unassembled WGS sequence"/>
</dbReference>
<evidence type="ECO:0000256" key="1">
    <source>
        <dbReference type="SAM" id="MobiDB-lite"/>
    </source>
</evidence>
<evidence type="ECO:0000313" key="3">
    <source>
        <dbReference type="Proteomes" id="UP001221142"/>
    </source>
</evidence>
<name>A0AAD7CKB2_9AGAR</name>
<feature type="compositionally biased region" description="Polar residues" evidence="1">
    <location>
        <begin position="39"/>
        <end position="57"/>
    </location>
</feature>
<dbReference type="AlphaFoldDB" id="A0AAD7CKB2"/>
<dbReference type="EMBL" id="JARKIF010000001">
    <property type="protein sequence ID" value="KAJ7650844.1"/>
    <property type="molecule type" value="Genomic_DNA"/>
</dbReference>
<comment type="caution">
    <text evidence="2">The sequence shown here is derived from an EMBL/GenBank/DDBJ whole genome shotgun (WGS) entry which is preliminary data.</text>
</comment>
<protein>
    <submittedName>
        <fullName evidence="2">Uncharacterized protein</fullName>
    </submittedName>
</protein>
<accession>A0AAD7CKB2</accession>
<feature type="region of interest" description="Disordered" evidence="1">
    <location>
        <begin position="1"/>
        <end position="86"/>
    </location>
</feature>